<accession>A0A9W5S0C6</accession>
<dbReference type="OrthoDB" id="9796533at2"/>
<dbReference type="PANTHER" id="PTHR18964:SF173">
    <property type="entry name" value="GLUCOKINASE"/>
    <property type="match status" value="1"/>
</dbReference>
<gene>
    <name evidence="4" type="ORF">BG53_04885</name>
</gene>
<comment type="caution">
    <text evidence="4">The sequence shown here is derived from an EMBL/GenBank/DDBJ whole genome shotgun (WGS) entry which is preliminary data.</text>
</comment>
<dbReference type="SUPFAM" id="SSF53067">
    <property type="entry name" value="Actin-like ATPase domain"/>
    <property type="match status" value="1"/>
</dbReference>
<organism evidence="4 5">
    <name type="scientific">Paenibacillus darwinianus</name>
    <dbReference type="NCBI Taxonomy" id="1380763"/>
    <lineage>
        <taxon>Bacteria</taxon>
        <taxon>Bacillati</taxon>
        <taxon>Bacillota</taxon>
        <taxon>Bacilli</taxon>
        <taxon>Bacillales</taxon>
        <taxon>Paenibacillaceae</taxon>
        <taxon>Paenibacillus</taxon>
    </lineage>
</organism>
<dbReference type="EMBL" id="JFHU01000169">
    <property type="protein sequence ID" value="EXX87056.1"/>
    <property type="molecule type" value="Genomic_DNA"/>
</dbReference>
<keyword evidence="5" id="KW-1185">Reference proteome</keyword>
<dbReference type="InterPro" id="IPR000600">
    <property type="entry name" value="ROK"/>
</dbReference>
<dbReference type="AlphaFoldDB" id="A0A9W5S0C6"/>
<evidence type="ECO:0000256" key="3">
    <source>
        <dbReference type="ARBA" id="ARBA00022629"/>
    </source>
</evidence>
<evidence type="ECO:0000313" key="5">
    <source>
        <dbReference type="Proteomes" id="UP000053750"/>
    </source>
</evidence>
<dbReference type="SUPFAM" id="SSF46785">
    <property type="entry name" value="Winged helix' DNA-binding domain"/>
    <property type="match status" value="1"/>
</dbReference>
<dbReference type="Gene3D" id="3.30.420.40">
    <property type="match status" value="2"/>
</dbReference>
<dbReference type="Proteomes" id="UP000053750">
    <property type="component" value="Unassembled WGS sequence"/>
</dbReference>
<evidence type="ECO:0000256" key="2">
    <source>
        <dbReference type="ARBA" id="ARBA00006479"/>
    </source>
</evidence>
<dbReference type="Pfam" id="PF00480">
    <property type="entry name" value="ROK"/>
    <property type="match status" value="1"/>
</dbReference>
<proteinExistence type="inferred from homology"/>
<dbReference type="InterPro" id="IPR036390">
    <property type="entry name" value="WH_DNA-bd_sf"/>
</dbReference>
<comment type="similarity">
    <text evidence="2">Belongs to the ROK (NagC/XylR) family.</text>
</comment>
<dbReference type="Gene3D" id="1.10.10.10">
    <property type="entry name" value="Winged helix-like DNA-binding domain superfamily/Winged helix DNA-binding domain"/>
    <property type="match status" value="1"/>
</dbReference>
<protein>
    <submittedName>
        <fullName evidence="4">ROK family transcriptional regulator</fullName>
    </submittedName>
</protein>
<keyword evidence="3" id="KW-0859">Xylose metabolism</keyword>
<evidence type="ECO:0000256" key="1">
    <source>
        <dbReference type="ARBA" id="ARBA00002486"/>
    </source>
</evidence>
<evidence type="ECO:0000313" key="4">
    <source>
        <dbReference type="EMBL" id="EXX87056.1"/>
    </source>
</evidence>
<dbReference type="PANTHER" id="PTHR18964">
    <property type="entry name" value="ROK (REPRESSOR, ORF, KINASE) FAMILY"/>
    <property type="match status" value="1"/>
</dbReference>
<comment type="function">
    <text evidence="1">Transcriptional repressor of xylose-utilizing enzymes.</text>
</comment>
<keyword evidence="3" id="KW-0119">Carbohydrate metabolism</keyword>
<dbReference type="InterPro" id="IPR036388">
    <property type="entry name" value="WH-like_DNA-bd_sf"/>
</dbReference>
<name>A0A9W5S0C6_9BACL</name>
<dbReference type="InterPro" id="IPR043129">
    <property type="entry name" value="ATPase_NBD"/>
</dbReference>
<sequence>MEMSPIATAILKVIRRSRKPLSKADLVKMTSFSLATVNEHTEFLLRSELVVETERGPSTGGRKPILLTFNAELGFIVAIDLESTHVRVGIVDLNSRILTSESSKDIDVSLGPSAVLEKIKAIVYKLMEQLGVTSHQIKGIGMGVPGPVRYSAGITTSLAIMPGWENYEVNQFWSRHFDCPCFVDNNVHTMALAEQAVNADSEHANIIYVKIGNGIGASIICNGRLYRGSTEYAGGIGHINIGHDKLCYCGNRGCLEADAGGRAIAARAEHLAQSGQSEFLRRLLEEKNKLTLADVRKAVVESDPVAVELMRECGNVIGDVLAGLVNFFNPSLVYIGGAVSGVGDVLLASIRQSIYQHSLPLATRSLAIQHLSLGESAGLIGAGMLAAEEIIYGHDVIKRIASVQNIAGER</sequence>
<reference evidence="4 5" key="1">
    <citation type="submission" date="2014-02" db="EMBL/GenBank/DDBJ databases">
        <title>Genome sequence of Paenibacillus darwinianus reveals adaptive mechanisms for survival in Antarctic soils.</title>
        <authorList>
            <person name="Dsouza M."/>
            <person name="Taylor M.W."/>
            <person name="Turner S.J."/>
            <person name="Aislabie J."/>
        </authorList>
    </citation>
    <scope>NUCLEOTIDE SEQUENCE [LARGE SCALE GENOMIC DNA]</scope>
    <source>
        <strain evidence="4 5">CE1</strain>
    </source>
</reference>
<dbReference type="GO" id="GO:0042732">
    <property type="term" value="P:D-xylose metabolic process"/>
    <property type="evidence" value="ECO:0007669"/>
    <property type="project" value="UniProtKB-KW"/>
</dbReference>